<proteinExistence type="predicted"/>
<comment type="caution">
    <text evidence="1">The sequence shown here is derived from an EMBL/GenBank/DDBJ whole genome shotgun (WGS) entry which is preliminary data.</text>
</comment>
<organism evidence="1 2">
    <name type="scientific">Trifolium medium</name>
    <dbReference type="NCBI Taxonomy" id="97028"/>
    <lineage>
        <taxon>Eukaryota</taxon>
        <taxon>Viridiplantae</taxon>
        <taxon>Streptophyta</taxon>
        <taxon>Embryophyta</taxon>
        <taxon>Tracheophyta</taxon>
        <taxon>Spermatophyta</taxon>
        <taxon>Magnoliopsida</taxon>
        <taxon>eudicotyledons</taxon>
        <taxon>Gunneridae</taxon>
        <taxon>Pentapetalae</taxon>
        <taxon>rosids</taxon>
        <taxon>fabids</taxon>
        <taxon>Fabales</taxon>
        <taxon>Fabaceae</taxon>
        <taxon>Papilionoideae</taxon>
        <taxon>50 kb inversion clade</taxon>
        <taxon>NPAAA clade</taxon>
        <taxon>Hologalegina</taxon>
        <taxon>IRL clade</taxon>
        <taxon>Trifolieae</taxon>
        <taxon>Trifolium</taxon>
    </lineage>
</organism>
<sequence>APPAAGSTCLKKALDIKGKGSKKKKKKLCKWNRIQQ</sequence>
<reference evidence="1 2" key="1">
    <citation type="journal article" date="2018" name="Front. Plant Sci.">
        <title>Red Clover (Trifolium pratense) and Zigzag Clover (T. medium) - A Picture of Genomic Similarities and Differences.</title>
        <authorList>
            <person name="Dluhosova J."/>
            <person name="Istvanek J."/>
            <person name="Nedelnik J."/>
            <person name="Repkova J."/>
        </authorList>
    </citation>
    <scope>NUCLEOTIDE SEQUENCE [LARGE SCALE GENOMIC DNA]</scope>
    <source>
        <strain evidence="2">cv. 10/8</strain>
        <tissue evidence="1">Leaf</tissue>
    </source>
</reference>
<dbReference type="Proteomes" id="UP000265520">
    <property type="component" value="Unassembled WGS sequence"/>
</dbReference>
<protein>
    <submittedName>
        <fullName evidence="1">Uncharacterized protein</fullName>
    </submittedName>
</protein>
<dbReference type="AlphaFoldDB" id="A0A392Q3S6"/>
<keyword evidence="2" id="KW-1185">Reference proteome</keyword>
<accession>A0A392Q3S6</accession>
<evidence type="ECO:0000313" key="2">
    <source>
        <dbReference type="Proteomes" id="UP000265520"/>
    </source>
</evidence>
<name>A0A392Q3S6_9FABA</name>
<feature type="non-terminal residue" evidence="1">
    <location>
        <position position="1"/>
    </location>
</feature>
<dbReference type="EMBL" id="LXQA010109082">
    <property type="protein sequence ID" value="MCI18216.1"/>
    <property type="molecule type" value="Genomic_DNA"/>
</dbReference>
<evidence type="ECO:0000313" key="1">
    <source>
        <dbReference type="EMBL" id="MCI18216.1"/>
    </source>
</evidence>